<keyword evidence="1" id="KW-0812">Transmembrane</keyword>
<dbReference type="InterPro" id="IPR054529">
    <property type="entry name" value="TcaA_2nd"/>
</dbReference>
<organism evidence="3 4">
    <name type="scientific">Streptococcus himalayensis</name>
    <dbReference type="NCBI Taxonomy" id="1888195"/>
    <lineage>
        <taxon>Bacteria</taxon>
        <taxon>Bacillati</taxon>
        <taxon>Bacillota</taxon>
        <taxon>Bacilli</taxon>
        <taxon>Lactobacillales</taxon>
        <taxon>Streptococcaceae</taxon>
        <taxon>Streptococcus</taxon>
    </lineage>
</organism>
<dbReference type="RefSeq" id="WP_068992135.1">
    <property type="nucleotide sequence ID" value="NZ_BMJN01000019.1"/>
</dbReference>
<dbReference type="EMBL" id="BMJN01000019">
    <property type="protein sequence ID" value="GGE32541.1"/>
    <property type="molecule type" value="Genomic_DNA"/>
</dbReference>
<evidence type="ECO:0000313" key="4">
    <source>
        <dbReference type="Proteomes" id="UP000660801"/>
    </source>
</evidence>
<accession>A0A917EF02</accession>
<keyword evidence="1" id="KW-1133">Transmembrane helix</keyword>
<gene>
    <name evidence="3" type="ORF">GCM10011510_12320</name>
</gene>
<proteinExistence type="predicted"/>
<feature type="transmembrane region" description="Helical" evidence="1">
    <location>
        <begin position="143"/>
        <end position="162"/>
    </location>
</feature>
<name>A0A917EF02_9STRE</name>
<dbReference type="OrthoDB" id="2216620at2"/>
<sequence length="563" mass="63151">MASKEKWVELFERVVGRKPSPEEFMAGKQVDFDLKAIKKIASSTQEEETTPVSLDVIPELPQVEVEKLPEADQVELSNEIEQKNLWLVHFEQVFGRKPSPEEFIFGKQAHFSPASLQHLISQYESAEKKLKVAKKPFSKAKKWLVGAVLLVLVSLAGLFFYFQSITGIGVAAKEFQVAVDSKNYDSLAEQLSTKEYKWTKEEAESFVSYLNTQIDNLDTTVETLVHSKGKKEITDRQGNRLIGFEEIGKKFGLFPEYDIKTYPVKLVMHTNLEGVTAVSSDKKSVSLKKDADTELGDFKLISDPITVKGKTELGTIESNIPLDLAKVKNNELKLDLKAEKRKVTASLPSMVENPTDVKLIVNGKEVSTNLSAEIQVLSGQQLEVHAVFNLDNATYTTNKSKITVSDKDLDIPLEVSADVRKKLQDGAAAKKAKEAEARQAEQQKGKISGFLADYRSAVFSSISNRANYYEKYYDTGSEVYKEMLAWTTGGGVVRAKIDYYTPGALDIRSISQENGDYVVKTYEDFTVHYVDRTPNSVSRKDKTYRLRPAGDSFVIYQIEVVEH</sequence>
<reference evidence="3" key="1">
    <citation type="journal article" date="2014" name="Int. J. Syst. Evol. Microbiol.">
        <title>Complete genome sequence of Corynebacterium casei LMG S-19264T (=DSM 44701T), isolated from a smear-ripened cheese.</title>
        <authorList>
            <consortium name="US DOE Joint Genome Institute (JGI-PGF)"/>
            <person name="Walter F."/>
            <person name="Albersmeier A."/>
            <person name="Kalinowski J."/>
            <person name="Ruckert C."/>
        </authorList>
    </citation>
    <scope>NUCLEOTIDE SEQUENCE</scope>
    <source>
        <strain evidence="3">CGMCC 1.15533</strain>
    </source>
</reference>
<dbReference type="AlphaFoldDB" id="A0A917EF02"/>
<protein>
    <recommendedName>
        <fullName evidence="2">TcaA second domain-containing protein</fullName>
    </recommendedName>
</protein>
<evidence type="ECO:0000313" key="3">
    <source>
        <dbReference type="EMBL" id="GGE32541.1"/>
    </source>
</evidence>
<comment type="caution">
    <text evidence="3">The sequence shown here is derived from an EMBL/GenBank/DDBJ whole genome shotgun (WGS) entry which is preliminary data.</text>
</comment>
<keyword evidence="4" id="KW-1185">Reference proteome</keyword>
<evidence type="ECO:0000259" key="2">
    <source>
        <dbReference type="Pfam" id="PF22813"/>
    </source>
</evidence>
<reference evidence="3" key="2">
    <citation type="submission" date="2020-09" db="EMBL/GenBank/DDBJ databases">
        <authorList>
            <person name="Sun Q."/>
            <person name="Zhou Y."/>
        </authorList>
    </citation>
    <scope>NUCLEOTIDE SEQUENCE</scope>
    <source>
        <strain evidence="3">CGMCC 1.15533</strain>
    </source>
</reference>
<keyword evidence="1" id="KW-0472">Membrane</keyword>
<dbReference type="PANTHER" id="PTHR40038">
    <property type="entry name" value="MEMBRANE-ASSOCIATED PROTEIN TCAA"/>
    <property type="match status" value="1"/>
</dbReference>
<dbReference type="PANTHER" id="PTHR40038:SF1">
    <property type="entry name" value="MEMBRANE-ASSOCIATED PROTEIN TCAA"/>
    <property type="match status" value="1"/>
</dbReference>
<dbReference type="Pfam" id="PF22813">
    <property type="entry name" value="TcaA_2nd"/>
    <property type="match status" value="1"/>
</dbReference>
<evidence type="ECO:0000256" key="1">
    <source>
        <dbReference type="SAM" id="Phobius"/>
    </source>
</evidence>
<dbReference type="Proteomes" id="UP000660801">
    <property type="component" value="Unassembled WGS sequence"/>
</dbReference>
<feature type="domain" description="TcaA second" evidence="2">
    <location>
        <begin position="173"/>
        <end position="260"/>
    </location>
</feature>